<dbReference type="EMBL" id="JAIWYP010000024">
    <property type="protein sequence ID" value="KAH3692253.1"/>
    <property type="molecule type" value="Genomic_DNA"/>
</dbReference>
<dbReference type="Proteomes" id="UP000828390">
    <property type="component" value="Unassembled WGS sequence"/>
</dbReference>
<protein>
    <submittedName>
        <fullName evidence="1">Uncharacterized protein</fullName>
    </submittedName>
</protein>
<sequence>MTKSDITDNQGLWFIKEIIARVHHLSIDQLSPQSVQVLCCLLLNSILGLELKPLKLESILHIAPPPLGTVCCLTVDESHLVQGLFEELVQSCHHGARVVQQTGRNHGIVIQLKYEQ</sequence>
<accession>A0A9D4BEZ2</accession>
<reference evidence="1" key="2">
    <citation type="submission" date="2020-11" db="EMBL/GenBank/DDBJ databases">
        <authorList>
            <person name="McCartney M.A."/>
            <person name="Auch B."/>
            <person name="Kono T."/>
            <person name="Mallez S."/>
            <person name="Becker A."/>
            <person name="Gohl D.M."/>
            <person name="Silverstein K.A.T."/>
            <person name="Koren S."/>
            <person name="Bechman K.B."/>
            <person name="Herman A."/>
            <person name="Abrahante J.E."/>
            <person name="Garbe J."/>
        </authorList>
    </citation>
    <scope>NUCLEOTIDE SEQUENCE</scope>
    <source>
        <strain evidence="1">Duluth1</strain>
        <tissue evidence="1">Whole animal</tissue>
    </source>
</reference>
<reference evidence="1" key="1">
    <citation type="journal article" date="2019" name="bioRxiv">
        <title>The Genome of the Zebra Mussel, Dreissena polymorpha: A Resource for Invasive Species Research.</title>
        <authorList>
            <person name="McCartney M.A."/>
            <person name="Auch B."/>
            <person name="Kono T."/>
            <person name="Mallez S."/>
            <person name="Zhang Y."/>
            <person name="Obille A."/>
            <person name="Becker A."/>
            <person name="Abrahante J.E."/>
            <person name="Garbe J."/>
            <person name="Badalamenti J.P."/>
            <person name="Herman A."/>
            <person name="Mangelson H."/>
            <person name="Liachko I."/>
            <person name="Sullivan S."/>
            <person name="Sone E.D."/>
            <person name="Koren S."/>
            <person name="Silverstein K.A.T."/>
            <person name="Beckman K.B."/>
            <person name="Gohl D.M."/>
        </authorList>
    </citation>
    <scope>NUCLEOTIDE SEQUENCE</scope>
    <source>
        <strain evidence="1">Duluth1</strain>
        <tissue evidence="1">Whole animal</tissue>
    </source>
</reference>
<name>A0A9D4BEZ2_DREPO</name>
<proteinExistence type="predicted"/>
<evidence type="ECO:0000313" key="2">
    <source>
        <dbReference type="Proteomes" id="UP000828390"/>
    </source>
</evidence>
<dbReference type="AlphaFoldDB" id="A0A9D4BEZ2"/>
<evidence type="ECO:0000313" key="1">
    <source>
        <dbReference type="EMBL" id="KAH3692253.1"/>
    </source>
</evidence>
<gene>
    <name evidence="1" type="ORF">DPMN_191609</name>
</gene>
<keyword evidence="2" id="KW-1185">Reference proteome</keyword>
<organism evidence="1 2">
    <name type="scientific">Dreissena polymorpha</name>
    <name type="common">Zebra mussel</name>
    <name type="synonym">Mytilus polymorpha</name>
    <dbReference type="NCBI Taxonomy" id="45954"/>
    <lineage>
        <taxon>Eukaryota</taxon>
        <taxon>Metazoa</taxon>
        <taxon>Spiralia</taxon>
        <taxon>Lophotrochozoa</taxon>
        <taxon>Mollusca</taxon>
        <taxon>Bivalvia</taxon>
        <taxon>Autobranchia</taxon>
        <taxon>Heteroconchia</taxon>
        <taxon>Euheterodonta</taxon>
        <taxon>Imparidentia</taxon>
        <taxon>Neoheterodontei</taxon>
        <taxon>Myida</taxon>
        <taxon>Dreissenoidea</taxon>
        <taxon>Dreissenidae</taxon>
        <taxon>Dreissena</taxon>
    </lineage>
</organism>
<comment type="caution">
    <text evidence="1">The sequence shown here is derived from an EMBL/GenBank/DDBJ whole genome shotgun (WGS) entry which is preliminary data.</text>
</comment>